<gene>
    <name evidence="10" type="ORF">D9T17_15805</name>
</gene>
<dbReference type="InterPro" id="IPR009003">
    <property type="entry name" value="Peptidase_S1_PA"/>
</dbReference>
<reference evidence="10 11" key="1">
    <citation type="submission" date="2018-10" db="EMBL/GenBank/DDBJ databases">
        <title>The genome of Lysobacter enzymogenes OH11.</title>
        <authorList>
            <person name="Liu F."/>
            <person name="Zhao Y."/>
            <person name="Qian G."/>
            <person name="Chen Y."/>
            <person name="Xu H."/>
        </authorList>
    </citation>
    <scope>NUCLEOTIDE SEQUENCE [LARGE SCALE GENOMIC DNA]</scope>
    <source>
        <strain evidence="10 11">OH11</strain>
    </source>
</reference>
<dbReference type="SMART" id="SM00020">
    <property type="entry name" value="Tryp_SPc"/>
    <property type="match status" value="1"/>
</dbReference>
<evidence type="ECO:0000256" key="1">
    <source>
        <dbReference type="ARBA" id="ARBA00004613"/>
    </source>
</evidence>
<name>A0A3N2RF28_LYSEN</name>
<comment type="subcellular location">
    <subcellularLocation>
        <location evidence="1">Secreted</location>
    </subcellularLocation>
</comment>
<dbReference type="Pfam" id="PF00089">
    <property type="entry name" value="Trypsin"/>
    <property type="match status" value="1"/>
</dbReference>
<evidence type="ECO:0000256" key="4">
    <source>
        <dbReference type="ARBA" id="ARBA00022729"/>
    </source>
</evidence>
<evidence type="ECO:0000256" key="8">
    <source>
        <dbReference type="SAM" id="MobiDB-lite"/>
    </source>
</evidence>
<accession>A0A3N2RF28</accession>
<evidence type="ECO:0000256" key="6">
    <source>
        <dbReference type="ARBA" id="ARBA00023180"/>
    </source>
</evidence>
<feature type="domain" description="Peptidase S1" evidence="9">
    <location>
        <begin position="66"/>
        <end position="317"/>
    </location>
</feature>
<dbReference type="AlphaFoldDB" id="A0A3N2RF28"/>
<feature type="region of interest" description="Disordered" evidence="8">
    <location>
        <begin position="1"/>
        <end position="26"/>
    </location>
</feature>
<dbReference type="FunFam" id="2.40.10.10:FF:000054">
    <property type="entry name" value="Complement C1r subcomponent"/>
    <property type="match status" value="1"/>
</dbReference>
<dbReference type="PANTHER" id="PTHR24276:SF98">
    <property type="entry name" value="FI18310P1-RELATED"/>
    <property type="match status" value="1"/>
</dbReference>
<comment type="caution">
    <text evidence="10">The sequence shown here is derived from an EMBL/GenBank/DDBJ whole genome shotgun (WGS) entry which is preliminary data.</text>
</comment>
<dbReference type="InterPro" id="IPR001314">
    <property type="entry name" value="Peptidase_S1A"/>
</dbReference>
<evidence type="ECO:0000256" key="5">
    <source>
        <dbReference type="ARBA" id="ARBA00023157"/>
    </source>
</evidence>
<dbReference type="SUPFAM" id="SSF50494">
    <property type="entry name" value="Trypsin-like serine proteases"/>
    <property type="match status" value="1"/>
</dbReference>
<keyword evidence="7 10" id="KW-0645">Protease</keyword>
<dbReference type="Proteomes" id="UP000275910">
    <property type="component" value="Unassembled WGS sequence"/>
</dbReference>
<dbReference type="PROSITE" id="PS00135">
    <property type="entry name" value="TRYPSIN_SER"/>
    <property type="match status" value="1"/>
</dbReference>
<keyword evidence="7" id="KW-0720">Serine protease</keyword>
<protein>
    <submittedName>
        <fullName evidence="10">Serine protease</fullName>
    </submittedName>
</protein>
<keyword evidence="5" id="KW-1015">Disulfide bond</keyword>
<evidence type="ECO:0000256" key="2">
    <source>
        <dbReference type="ARBA" id="ARBA00007664"/>
    </source>
</evidence>
<evidence type="ECO:0000313" key="10">
    <source>
        <dbReference type="EMBL" id="ROU05994.1"/>
    </source>
</evidence>
<dbReference type="GO" id="GO:0004252">
    <property type="term" value="F:serine-type endopeptidase activity"/>
    <property type="evidence" value="ECO:0007669"/>
    <property type="project" value="InterPro"/>
</dbReference>
<evidence type="ECO:0000256" key="3">
    <source>
        <dbReference type="ARBA" id="ARBA00022525"/>
    </source>
</evidence>
<dbReference type="PRINTS" id="PR00722">
    <property type="entry name" value="CHYMOTRYPSIN"/>
</dbReference>
<keyword evidence="6" id="KW-0325">Glycoprotein</keyword>
<keyword evidence="4" id="KW-0732">Signal</keyword>
<organism evidence="10 11">
    <name type="scientific">Lysobacter enzymogenes</name>
    <dbReference type="NCBI Taxonomy" id="69"/>
    <lineage>
        <taxon>Bacteria</taxon>
        <taxon>Pseudomonadati</taxon>
        <taxon>Pseudomonadota</taxon>
        <taxon>Gammaproteobacteria</taxon>
        <taxon>Lysobacterales</taxon>
        <taxon>Lysobacteraceae</taxon>
        <taxon>Lysobacter</taxon>
    </lineage>
</organism>
<comment type="similarity">
    <text evidence="2">Belongs to the peptidase S1 family.</text>
</comment>
<dbReference type="GO" id="GO:0006508">
    <property type="term" value="P:proteolysis"/>
    <property type="evidence" value="ECO:0007669"/>
    <property type="project" value="UniProtKB-KW"/>
</dbReference>
<dbReference type="Gene3D" id="2.40.10.10">
    <property type="entry name" value="Trypsin-like serine proteases"/>
    <property type="match status" value="1"/>
</dbReference>
<sequence length="326" mass="34005">MPAIDPPPLARRSGTPRLRNSPPTHGETRMKAFKWISLAGLLAAAALAASAQAAQKQSDAPIRPQIIGGTDVVNGKYPFMVTVQLKLLGGDNAYDNHWCGGSLISRYLVLTAAHCVAGFEAADFSVVAGRTALKNDAQGVKAEVDSAYVHPKYLAGDGGYDVAILVLKAPIDKVKPVALVTAGTDALERPGTALTNIGWGNTIQQNPFPPGGNGVRQPNRLQEVQLPVVSYAECAYAYRNTGMLSSAALDLCAGRTGKDACQGDSGGPLFVALPGDKNFLQVGVVSRGAGCGATGYPGVFTRVANEEISAFIADPFSNGTKLAKRK</sequence>
<dbReference type="FunFam" id="2.40.10.10:FF:000068">
    <property type="entry name" value="transmembrane protease serine 2"/>
    <property type="match status" value="1"/>
</dbReference>
<dbReference type="InterPro" id="IPR050430">
    <property type="entry name" value="Peptidase_S1"/>
</dbReference>
<dbReference type="InterPro" id="IPR018114">
    <property type="entry name" value="TRYPSIN_HIS"/>
</dbReference>
<evidence type="ECO:0000313" key="11">
    <source>
        <dbReference type="Proteomes" id="UP000275910"/>
    </source>
</evidence>
<keyword evidence="3" id="KW-0964">Secreted</keyword>
<dbReference type="CDD" id="cd00190">
    <property type="entry name" value="Tryp_SPc"/>
    <property type="match status" value="1"/>
</dbReference>
<keyword evidence="7" id="KW-0378">Hydrolase</keyword>
<dbReference type="InterPro" id="IPR043504">
    <property type="entry name" value="Peptidase_S1_PA_chymotrypsin"/>
</dbReference>
<dbReference type="PROSITE" id="PS00134">
    <property type="entry name" value="TRYPSIN_HIS"/>
    <property type="match status" value="1"/>
</dbReference>
<dbReference type="InterPro" id="IPR033116">
    <property type="entry name" value="TRYPSIN_SER"/>
</dbReference>
<dbReference type="InterPro" id="IPR001254">
    <property type="entry name" value="Trypsin_dom"/>
</dbReference>
<proteinExistence type="inferred from homology"/>
<dbReference type="PANTHER" id="PTHR24276">
    <property type="entry name" value="POLYSERASE-RELATED"/>
    <property type="match status" value="1"/>
</dbReference>
<dbReference type="PROSITE" id="PS50240">
    <property type="entry name" value="TRYPSIN_DOM"/>
    <property type="match status" value="1"/>
</dbReference>
<dbReference type="EMBL" id="RCTY01000039">
    <property type="protein sequence ID" value="ROU05994.1"/>
    <property type="molecule type" value="Genomic_DNA"/>
</dbReference>
<evidence type="ECO:0000259" key="9">
    <source>
        <dbReference type="PROSITE" id="PS50240"/>
    </source>
</evidence>
<evidence type="ECO:0000256" key="7">
    <source>
        <dbReference type="RuleBase" id="RU363034"/>
    </source>
</evidence>
<dbReference type="GO" id="GO:0005576">
    <property type="term" value="C:extracellular region"/>
    <property type="evidence" value="ECO:0007669"/>
    <property type="project" value="UniProtKB-SubCell"/>
</dbReference>